<dbReference type="Proteomes" id="UP000076959">
    <property type="component" value="Unassembled WGS sequence"/>
</dbReference>
<dbReference type="InterPro" id="IPR029052">
    <property type="entry name" value="Metallo-depent_PP-like"/>
</dbReference>
<dbReference type="OrthoDB" id="9807890at2"/>
<dbReference type="SUPFAM" id="SSF56300">
    <property type="entry name" value="Metallo-dependent phosphatases"/>
    <property type="match status" value="1"/>
</dbReference>
<dbReference type="Gene3D" id="3.60.21.10">
    <property type="match status" value="1"/>
</dbReference>
<accession>A0A176Z5G1</accession>
<evidence type="ECO:0000259" key="1">
    <source>
        <dbReference type="Pfam" id="PF00149"/>
    </source>
</evidence>
<organism evidence="2 3">
    <name type="scientific">Bradyrhizobium centrolobii</name>
    <dbReference type="NCBI Taxonomy" id="1505087"/>
    <lineage>
        <taxon>Bacteria</taxon>
        <taxon>Pseudomonadati</taxon>
        <taxon>Pseudomonadota</taxon>
        <taxon>Alphaproteobacteria</taxon>
        <taxon>Hyphomicrobiales</taxon>
        <taxon>Nitrobacteraceae</taxon>
        <taxon>Bradyrhizobium</taxon>
    </lineage>
</organism>
<keyword evidence="3" id="KW-1185">Reference proteome</keyword>
<protein>
    <submittedName>
        <fullName evidence="2">Metallophosphoesterase</fullName>
    </submittedName>
</protein>
<proteinExistence type="predicted"/>
<feature type="domain" description="Calcineurin-like phosphoesterase" evidence="1">
    <location>
        <begin position="21"/>
        <end position="212"/>
    </location>
</feature>
<dbReference type="Pfam" id="PF00149">
    <property type="entry name" value="Metallophos"/>
    <property type="match status" value="1"/>
</dbReference>
<reference evidence="2 3" key="1">
    <citation type="submission" date="2016-03" db="EMBL/GenBank/DDBJ databases">
        <title>Draft Genome Sequence of the Strain BR 10245 (Bradyrhizobium sp.) isolated from nodules of Centrolobium paraense.</title>
        <authorList>
            <person name="Simoes-Araujo J.L.Sr."/>
            <person name="Barauna A.C."/>
            <person name="Silva K."/>
            <person name="Zilli J.E."/>
        </authorList>
    </citation>
    <scope>NUCLEOTIDE SEQUENCE [LARGE SCALE GENOMIC DNA]</scope>
    <source>
        <strain evidence="2 3">BR 10245</strain>
    </source>
</reference>
<dbReference type="InterPro" id="IPR050126">
    <property type="entry name" value="Ap4A_hydrolase"/>
</dbReference>
<dbReference type="PANTHER" id="PTHR42850:SF4">
    <property type="entry name" value="ZINC-DEPENDENT ENDOPOLYPHOSPHATASE"/>
    <property type="match status" value="1"/>
</dbReference>
<dbReference type="InterPro" id="IPR004843">
    <property type="entry name" value="Calcineurin-like_PHP"/>
</dbReference>
<dbReference type="GO" id="GO:0008803">
    <property type="term" value="F:bis(5'-nucleosyl)-tetraphosphatase (symmetrical) activity"/>
    <property type="evidence" value="ECO:0007669"/>
    <property type="project" value="TreeGrafter"/>
</dbReference>
<dbReference type="AlphaFoldDB" id="A0A176Z5G1"/>
<comment type="caution">
    <text evidence="2">The sequence shown here is derived from an EMBL/GenBank/DDBJ whole genome shotgun (WGS) entry which is preliminary data.</text>
</comment>
<dbReference type="STRING" id="1505087.AYJ54_39500"/>
<evidence type="ECO:0000313" key="2">
    <source>
        <dbReference type="EMBL" id="OAF15627.1"/>
    </source>
</evidence>
<evidence type="ECO:0000313" key="3">
    <source>
        <dbReference type="Proteomes" id="UP000076959"/>
    </source>
</evidence>
<dbReference type="GO" id="GO:0005737">
    <property type="term" value="C:cytoplasm"/>
    <property type="evidence" value="ECO:0007669"/>
    <property type="project" value="TreeGrafter"/>
</dbReference>
<name>A0A176Z5G1_9BRAD</name>
<sequence>MSPPLRSRPSKNKPRLPDGVRIYAMTDIHGCAHLLRQMLRVIDADVARSRPRYAIEVYMGDYVDRGPDSRSTLDILINRSHRGNTVFLKGNHEEFLGNVLSNPSLLTEWLRVGGLYTLMSYGLAPSPSPDEKERHALVRELARAMPRQHLEFLSKLRLTFTCGDFFFVHAGVRPGVPLAEQHEADLLWIREEFLQSQQNFGKYIVHGHTPVRSPELLENRANIDTGAYATGNLTLMTIQGSSMLAV</sequence>
<dbReference type="GO" id="GO:0110154">
    <property type="term" value="P:RNA decapping"/>
    <property type="evidence" value="ECO:0007669"/>
    <property type="project" value="TreeGrafter"/>
</dbReference>
<gene>
    <name evidence="2" type="ORF">AYJ54_39500</name>
</gene>
<dbReference type="PANTHER" id="PTHR42850">
    <property type="entry name" value="METALLOPHOSPHOESTERASE"/>
    <property type="match status" value="1"/>
</dbReference>
<dbReference type="EMBL" id="LUUB01000022">
    <property type="protein sequence ID" value="OAF15627.1"/>
    <property type="molecule type" value="Genomic_DNA"/>
</dbReference>
<dbReference type="GO" id="GO:0016791">
    <property type="term" value="F:phosphatase activity"/>
    <property type="evidence" value="ECO:0007669"/>
    <property type="project" value="TreeGrafter"/>
</dbReference>